<keyword evidence="4" id="KW-1185">Reference proteome</keyword>
<keyword evidence="1" id="KW-0732">Signal</keyword>
<evidence type="ECO:0000259" key="2">
    <source>
        <dbReference type="Pfam" id="PF13539"/>
    </source>
</evidence>
<evidence type="ECO:0000313" key="4">
    <source>
        <dbReference type="Proteomes" id="UP001597018"/>
    </source>
</evidence>
<dbReference type="InterPro" id="IPR009045">
    <property type="entry name" value="Zn_M74/Hedgehog-like"/>
</dbReference>
<dbReference type="PROSITE" id="PS51257">
    <property type="entry name" value="PROKAR_LIPOPROTEIN"/>
    <property type="match status" value="1"/>
</dbReference>
<accession>A0ABW3FM40</accession>
<dbReference type="Pfam" id="PF13539">
    <property type="entry name" value="Peptidase_M15_4"/>
    <property type="match status" value="1"/>
</dbReference>
<evidence type="ECO:0000313" key="3">
    <source>
        <dbReference type="EMBL" id="MFD0919581.1"/>
    </source>
</evidence>
<dbReference type="GO" id="GO:0016787">
    <property type="term" value="F:hydrolase activity"/>
    <property type="evidence" value="ECO:0007669"/>
    <property type="project" value="UniProtKB-KW"/>
</dbReference>
<reference evidence="4" key="1">
    <citation type="journal article" date="2019" name="Int. J. Syst. Evol. Microbiol.">
        <title>The Global Catalogue of Microorganisms (GCM) 10K type strain sequencing project: providing services to taxonomists for standard genome sequencing and annotation.</title>
        <authorList>
            <consortium name="The Broad Institute Genomics Platform"/>
            <consortium name="The Broad Institute Genome Sequencing Center for Infectious Disease"/>
            <person name="Wu L."/>
            <person name="Ma J."/>
        </authorList>
    </citation>
    <scope>NUCLEOTIDE SEQUENCE [LARGE SCALE GENOMIC DNA]</scope>
    <source>
        <strain evidence="4">CCUG 56401</strain>
    </source>
</reference>
<sequence>MHNRHRTLPLFAVGAAAAVLAGVVGCSPQPPAGSAPAAPPPAAPLAPFESSAHPVTAQQLGASWQPGCPVSPADLRLVELRYVGMDGTAHRGQLVVNADRVPQVVAAFAQLYGMHYPIAKMTPVEHYRDASDEASMEDNNTSAFNCRPIPGKHKWSQHAFGRAVDINPLLNPQTDAQGDVQPITATRYLDRDQNIPGLIHDGDPVVRMFTTRGWTWGGHWTDPHDYQHFEMP</sequence>
<feature type="chain" id="PRO_5046125650" evidence="1">
    <location>
        <begin position="22"/>
        <end position="232"/>
    </location>
</feature>
<name>A0ABW3FM40_9PSEU</name>
<dbReference type="SUPFAM" id="SSF55166">
    <property type="entry name" value="Hedgehog/DD-peptidase"/>
    <property type="match status" value="1"/>
</dbReference>
<dbReference type="Proteomes" id="UP001597018">
    <property type="component" value="Unassembled WGS sequence"/>
</dbReference>
<dbReference type="EMBL" id="JBHTIW010000003">
    <property type="protein sequence ID" value="MFD0919581.1"/>
    <property type="molecule type" value="Genomic_DNA"/>
</dbReference>
<proteinExistence type="predicted"/>
<dbReference type="EC" id="3.4.-.-" evidence="3"/>
<protein>
    <submittedName>
        <fullName evidence="3">M15 family metallopeptidase</fullName>
        <ecNumber evidence="3">3.4.-.-</ecNumber>
    </submittedName>
</protein>
<feature type="domain" description="Peptidase M15C" evidence="2">
    <location>
        <begin position="152"/>
        <end position="231"/>
    </location>
</feature>
<evidence type="ECO:0000256" key="1">
    <source>
        <dbReference type="SAM" id="SignalP"/>
    </source>
</evidence>
<dbReference type="Gene3D" id="3.30.1380.10">
    <property type="match status" value="1"/>
</dbReference>
<organism evidence="3 4">
    <name type="scientific">Saccharopolyspora rosea</name>
    <dbReference type="NCBI Taxonomy" id="524884"/>
    <lineage>
        <taxon>Bacteria</taxon>
        <taxon>Bacillati</taxon>
        <taxon>Actinomycetota</taxon>
        <taxon>Actinomycetes</taxon>
        <taxon>Pseudonocardiales</taxon>
        <taxon>Pseudonocardiaceae</taxon>
        <taxon>Saccharopolyspora</taxon>
    </lineage>
</organism>
<keyword evidence="3" id="KW-0378">Hydrolase</keyword>
<dbReference type="RefSeq" id="WP_263252555.1">
    <property type="nucleotide sequence ID" value="NZ_BAABLT010000001.1"/>
</dbReference>
<dbReference type="InterPro" id="IPR039561">
    <property type="entry name" value="Peptidase_M15C"/>
</dbReference>
<comment type="caution">
    <text evidence="3">The sequence shown here is derived from an EMBL/GenBank/DDBJ whole genome shotgun (WGS) entry which is preliminary data.</text>
</comment>
<feature type="signal peptide" evidence="1">
    <location>
        <begin position="1"/>
        <end position="21"/>
    </location>
</feature>
<gene>
    <name evidence="3" type="ORF">ACFQ16_07485</name>
</gene>